<gene>
    <name evidence="2" type="ORF">NCTC12722_02026</name>
</gene>
<protein>
    <submittedName>
        <fullName evidence="2">Protein of uncharacterized function (DUF3551)</fullName>
    </submittedName>
</protein>
<proteinExistence type="predicted"/>
<dbReference type="InterPro" id="IPR021937">
    <property type="entry name" value="DUF3551"/>
</dbReference>
<accession>A0A380W8U0</accession>
<evidence type="ECO:0000256" key="1">
    <source>
        <dbReference type="SAM" id="MobiDB-lite"/>
    </source>
</evidence>
<dbReference type="RefSeq" id="WP_002715648.1">
    <property type="nucleotide sequence ID" value="NZ_UFSI01000001.1"/>
</dbReference>
<reference evidence="2 3" key="1">
    <citation type="submission" date="2018-06" db="EMBL/GenBank/DDBJ databases">
        <authorList>
            <consortium name="Pathogen Informatics"/>
            <person name="Doyle S."/>
        </authorList>
    </citation>
    <scope>NUCLEOTIDE SEQUENCE [LARGE SCALE GENOMIC DNA]</scope>
    <source>
        <strain evidence="2 3">NCTC12722</strain>
    </source>
</reference>
<feature type="compositionally biased region" description="Basic residues" evidence="1">
    <location>
        <begin position="120"/>
        <end position="133"/>
    </location>
</feature>
<dbReference type="OrthoDB" id="8229016at2"/>
<feature type="region of interest" description="Disordered" evidence="1">
    <location>
        <begin position="107"/>
        <end position="133"/>
    </location>
</feature>
<dbReference type="Proteomes" id="UP000254343">
    <property type="component" value="Unassembled WGS sequence"/>
</dbReference>
<name>A0A380W8U0_AFIFE</name>
<evidence type="ECO:0000313" key="3">
    <source>
        <dbReference type="Proteomes" id="UP000254343"/>
    </source>
</evidence>
<evidence type="ECO:0000313" key="2">
    <source>
        <dbReference type="EMBL" id="SUU84823.1"/>
    </source>
</evidence>
<sequence>MNAPRASGKGGLRASLAALALVVGAGALMPSPAQALIRYPYCMKVYTRDQYEDCSYSTLAQCQFSASGRSAMCYRDPFYEGRPGSPYVITQPRVPYSPFGNIDPNYDPYRVAPAPGPQRSVRHKHKRKIHQAR</sequence>
<dbReference type="EMBL" id="UIGB01000001">
    <property type="protein sequence ID" value="SUU84823.1"/>
    <property type="molecule type" value="Genomic_DNA"/>
</dbReference>
<organism evidence="2 3">
    <name type="scientific">Afipia felis</name>
    <name type="common">Cat scratch disease bacillus</name>
    <dbReference type="NCBI Taxonomy" id="1035"/>
    <lineage>
        <taxon>Bacteria</taxon>
        <taxon>Pseudomonadati</taxon>
        <taxon>Pseudomonadota</taxon>
        <taxon>Alphaproteobacteria</taxon>
        <taxon>Hyphomicrobiales</taxon>
        <taxon>Nitrobacteraceae</taxon>
        <taxon>Afipia</taxon>
    </lineage>
</organism>
<dbReference type="Pfam" id="PF12071">
    <property type="entry name" value="DUF3551"/>
    <property type="match status" value="1"/>
</dbReference>
<dbReference type="AlphaFoldDB" id="A0A380W8U0"/>